<dbReference type="AlphaFoldDB" id="A0A4Y1QY19"/>
<dbReference type="EMBL" id="AP019298">
    <property type="protein sequence ID" value="BBG96761.1"/>
    <property type="molecule type" value="Genomic_DNA"/>
</dbReference>
<dbReference type="SUPFAM" id="SSF53098">
    <property type="entry name" value="Ribonuclease H-like"/>
    <property type="match status" value="1"/>
</dbReference>
<feature type="non-terminal residue" evidence="2">
    <location>
        <position position="1"/>
    </location>
</feature>
<gene>
    <name evidence="2" type="ORF">Prudu_005665</name>
</gene>
<protein>
    <submittedName>
        <fullName evidence="2">HAT transposon superfamily</fullName>
    </submittedName>
</protein>
<proteinExistence type="predicted"/>
<dbReference type="InterPro" id="IPR012337">
    <property type="entry name" value="RNaseH-like_sf"/>
</dbReference>
<sequence length="424" mass="48854">GSTKVKRSMLQALRKDFETLQMKQGESINDYFSKAMAIANKMSIHGEKMKDMTIGKTVEQSVQDAEEYEEELRKSWDVTGCSVMVDGTCGGYGIELMLEEIGKMNEVKEVFGKSKKITQFIYNSAWMLNLVRRKTGGRDIVQLATTRFASTFLTLQNMVSFEAPARKDICQCCLDHSTLLYSKRLDLSWQRLLRTNFSGHWLMECEEKPSVGYVYDAMEKAKEKYNCPSCDYEQYKFLREAVGDFGRPVALRCRESLAPATWWSLYAADYPDLQRLAVRILSQTCSIIRYKRSRTMFERMCSKKKNRLEQQRFNHLAFVHFNLHLQHRRSEASKAIYTRGTLDPICLEAIDANMGDWVEDLGAIGSDGLSWMDVTVPGEWKFLNHRVENMDDCNDSTDDRGSDDGRAVCYETENPALNTKKKKY</sequence>
<organism evidence="2">
    <name type="scientific">Prunus dulcis</name>
    <name type="common">Almond</name>
    <name type="synonym">Amygdalus dulcis</name>
    <dbReference type="NCBI Taxonomy" id="3755"/>
    <lineage>
        <taxon>Eukaryota</taxon>
        <taxon>Viridiplantae</taxon>
        <taxon>Streptophyta</taxon>
        <taxon>Embryophyta</taxon>
        <taxon>Tracheophyta</taxon>
        <taxon>Spermatophyta</taxon>
        <taxon>Magnoliopsida</taxon>
        <taxon>eudicotyledons</taxon>
        <taxon>Gunneridae</taxon>
        <taxon>Pentapetalae</taxon>
        <taxon>rosids</taxon>
        <taxon>fabids</taxon>
        <taxon>Rosales</taxon>
        <taxon>Rosaceae</taxon>
        <taxon>Amygdaloideae</taxon>
        <taxon>Amygdaleae</taxon>
        <taxon>Prunus</taxon>
    </lineage>
</organism>
<dbReference type="InterPro" id="IPR008906">
    <property type="entry name" value="HATC_C_dom"/>
</dbReference>
<evidence type="ECO:0000313" key="2">
    <source>
        <dbReference type="EMBL" id="BBG96761.1"/>
    </source>
</evidence>
<dbReference type="PANTHER" id="PTHR32166">
    <property type="entry name" value="OSJNBA0013A04.12 PROTEIN"/>
    <property type="match status" value="1"/>
</dbReference>
<accession>A0A4Y1QY19</accession>
<feature type="domain" description="HAT C-terminal dimerisation" evidence="1">
    <location>
        <begin position="256"/>
        <end position="323"/>
    </location>
</feature>
<dbReference type="PANTHER" id="PTHR32166:SF116">
    <property type="entry name" value="BINDING PROTEIN, PUTATIVE-RELATED"/>
    <property type="match status" value="1"/>
</dbReference>
<dbReference type="Pfam" id="PF05699">
    <property type="entry name" value="Dimer_Tnp_hAT"/>
    <property type="match status" value="1"/>
</dbReference>
<reference evidence="2" key="1">
    <citation type="journal article" date="2019" name="Science">
        <title>Mutation of a bHLH transcription factor allowed almond domestication.</title>
        <authorList>
            <person name="Sanchez-Perez R."/>
            <person name="Pavan S."/>
            <person name="Mazzeo R."/>
            <person name="Moldovan C."/>
            <person name="Aiese Cigliano R."/>
            <person name="Del Cueto J."/>
            <person name="Ricciardi F."/>
            <person name="Lotti C."/>
            <person name="Ricciardi L."/>
            <person name="Dicenta F."/>
            <person name="Lopez-Marques R.L."/>
            <person name="Lindberg Moller B."/>
        </authorList>
    </citation>
    <scope>NUCLEOTIDE SEQUENCE</scope>
</reference>
<name>A0A4Y1QY19_PRUDU</name>
<dbReference type="GO" id="GO:0046983">
    <property type="term" value="F:protein dimerization activity"/>
    <property type="evidence" value="ECO:0007669"/>
    <property type="project" value="InterPro"/>
</dbReference>
<evidence type="ECO:0000259" key="1">
    <source>
        <dbReference type="Pfam" id="PF05699"/>
    </source>
</evidence>